<protein>
    <submittedName>
        <fullName evidence="2">Aminoglycoside phosphotransferase (APT) family kinase protein</fullName>
    </submittedName>
</protein>
<dbReference type="InterPro" id="IPR002575">
    <property type="entry name" value="Aminoglycoside_PTrfase"/>
</dbReference>
<keyword evidence="2" id="KW-0418">Kinase</keyword>
<keyword evidence="2" id="KW-0808">Transferase</keyword>
<dbReference type="Gene3D" id="3.90.1200.10">
    <property type="match status" value="1"/>
</dbReference>
<gene>
    <name evidence="2" type="ORF">J2W40_001741</name>
</gene>
<feature type="domain" description="Aminoglycoside phosphotransferase" evidence="1">
    <location>
        <begin position="9"/>
        <end position="208"/>
    </location>
</feature>
<dbReference type="GO" id="GO:0016301">
    <property type="term" value="F:kinase activity"/>
    <property type="evidence" value="ECO:0007669"/>
    <property type="project" value="UniProtKB-KW"/>
</dbReference>
<dbReference type="RefSeq" id="WP_310223644.1">
    <property type="nucleotide sequence ID" value="NZ_JAVDWV010000007.1"/>
</dbReference>
<proteinExistence type="predicted"/>
<dbReference type="EMBL" id="JAVDWV010000007">
    <property type="protein sequence ID" value="MDR7154923.1"/>
    <property type="molecule type" value="Genomic_DNA"/>
</dbReference>
<dbReference type="InterPro" id="IPR011009">
    <property type="entry name" value="Kinase-like_dom_sf"/>
</dbReference>
<evidence type="ECO:0000313" key="2">
    <source>
        <dbReference type="EMBL" id="MDR7154923.1"/>
    </source>
</evidence>
<dbReference type="Pfam" id="PF01636">
    <property type="entry name" value="APH"/>
    <property type="match status" value="1"/>
</dbReference>
<name>A0ABU1X037_SPHXE</name>
<dbReference type="SUPFAM" id="SSF56112">
    <property type="entry name" value="Protein kinase-like (PK-like)"/>
    <property type="match status" value="1"/>
</dbReference>
<dbReference type="Proteomes" id="UP001267638">
    <property type="component" value="Unassembled WGS sequence"/>
</dbReference>
<evidence type="ECO:0000313" key="3">
    <source>
        <dbReference type="Proteomes" id="UP001267638"/>
    </source>
</evidence>
<organism evidence="2 3">
    <name type="scientific">Sphingobium xenophagum</name>
    <dbReference type="NCBI Taxonomy" id="121428"/>
    <lineage>
        <taxon>Bacteria</taxon>
        <taxon>Pseudomonadati</taxon>
        <taxon>Pseudomonadota</taxon>
        <taxon>Alphaproteobacteria</taxon>
        <taxon>Sphingomonadales</taxon>
        <taxon>Sphingomonadaceae</taxon>
        <taxon>Sphingobium</taxon>
    </lineage>
</organism>
<reference evidence="2 3" key="1">
    <citation type="submission" date="2023-07" db="EMBL/GenBank/DDBJ databases">
        <title>Sorghum-associated microbial communities from plants grown in Nebraska, USA.</title>
        <authorList>
            <person name="Schachtman D."/>
        </authorList>
    </citation>
    <scope>NUCLEOTIDE SEQUENCE [LARGE SCALE GENOMIC DNA]</scope>
    <source>
        <strain evidence="2 3">4256</strain>
    </source>
</reference>
<keyword evidence="3" id="KW-1185">Reference proteome</keyword>
<sequence>MRLPDPSTFIAAGASAEVFRLGEGRVLKLFHDGIDPSIIAREYAIARAVQASGLPVARAYGLQEAGGRQGIVYADMVGPDLLAYMARNPHRGRWALGEMARLQQRISDCHVPTLRSRKAILRVDIEAAPVGERLRAAAVDRLDQLNEGDALSHGDLHPANLIVTEEGLAVIDWSRAARGMAATDVVRTEMVMRFGPGGDVGGEGGAAVLGWAAAKMRDAASAYYVRRHRALTGLDPEALAAWRALVALAWMRQRAPSRDAAFEAYLVAALQVAGLPPLERDAAAMSLVGPD</sequence>
<accession>A0ABU1X037</accession>
<evidence type="ECO:0000259" key="1">
    <source>
        <dbReference type="Pfam" id="PF01636"/>
    </source>
</evidence>
<comment type="caution">
    <text evidence="2">The sequence shown here is derived from an EMBL/GenBank/DDBJ whole genome shotgun (WGS) entry which is preliminary data.</text>
</comment>